<dbReference type="AlphaFoldDB" id="A0A166DLK0"/>
<name>A0A166DLK0_9AGAM</name>
<evidence type="ECO:0000313" key="3">
    <source>
        <dbReference type="EMBL" id="KZT38659.1"/>
    </source>
</evidence>
<protein>
    <recommendedName>
        <fullName evidence="5">Extracellular membrane protein CFEM domain-containing protein</fullName>
    </recommendedName>
</protein>
<feature type="signal peptide" evidence="2">
    <location>
        <begin position="1"/>
        <end position="23"/>
    </location>
</feature>
<keyword evidence="4" id="KW-1185">Reference proteome</keyword>
<evidence type="ECO:0000256" key="2">
    <source>
        <dbReference type="SAM" id="SignalP"/>
    </source>
</evidence>
<gene>
    <name evidence="3" type="ORF">SISSUDRAFT_722253</name>
</gene>
<sequence>MLAFPVVLLLCYIGMGRIIAVEAAQCTSVFTKYITCATAVCQGRSCVVVTAIPSGSNGSRTFTTCFTPDCLPETSTVRTLSSTVTYSCVATTTPQSSASQGPTGSAPPSSSQSFSTAQSSGSQMSSGYPRPSGSQPLSTAPNSTSRASSGSSGPSTSQSVPTSSTSKSTSTSTPTPTPPPTTHSGTGKQAPYRQCGALCIVDQKSANHRIHVLHS</sequence>
<evidence type="ECO:0000313" key="4">
    <source>
        <dbReference type="Proteomes" id="UP000076798"/>
    </source>
</evidence>
<dbReference type="Proteomes" id="UP000076798">
    <property type="component" value="Unassembled WGS sequence"/>
</dbReference>
<dbReference type="EMBL" id="KV428059">
    <property type="protein sequence ID" value="KZT38659.1"/>
    <property type="molecule type" value="Genomic_DNA"/>
</dbReference>
<evidence type="ECO:0000256" key="1">
    <source>
        <dbReference type="SAM" id="MobiDB-lite"/>
    </source>
</evidence>
<feature type="region of interest" description="Disordered" evidence="1">
    <location>
        <begin position="93"/>
        <end position="189"/>
    </location>
</feature>
<proteinExistence type="predicted"/>
<organism evidence="3 4">
    <name type="scientific">Sistotremastrum suecicum HHB10207 ss-3</name>
    <dbReference type="NCBI Taxonomy" id="1314776"/>
    <lineage>
        <taxon>Eukaryota</taxon>
        <taxon>Fungi</taxon>
        <taxon>Dikarya</taxon>
        <taxon>Basidiomycota</taxon>
        <taxon>Agaricomycotina</taxon>
        <taxon>Agaricomycetes</taxon>
        <taxon>Sistotremastrales</taxon>
        <taxon>Sistotremastraceae</taxon>
        <taxon>Sistotremastrum</taxon>
    </lineage>
</organism>
<feature type="compositionally biased region" description="Low complexity" evidence="1">
    <location>
        <begin position="94"/>
        <end position="127"/>
    </location>
</feature>
<feature type="compositionally biased region" description="Low complexity" evidence="1">
    <location>
        <begin position="141"/>
        <end position="174"/>
    </location>
</feature>
<accession>A0A166DLK0</accession>
<feature type="chain" id="PRO_5007872248" description="Extracellular membrane protein CFEM domain-containing protein" evidence="2">
    <location>
        <begin position="24"/>
        <end position="215"/>
    </location>
</feature>
<keyword evidence="2" id="KW-0732">Signal</keyword>
<reference evidence="3 4" key="1">
    <citation type="journal article" date="2016" name="Mol. Biol. Evol.">
        <title>Comparative Genomics of Early-Diverging Mushroom-Forming Fungi Provides Insights into the Origins of Lignocellulose Decay Capabilities.</title>
        <authorList>
            <person name="Nagy L.G."/>
            <person name="Riley R."/>
            <person name="Tritt A."/>
            <person name="Adam C."/>
            <person name="Daum C."/>
            <person name="Floudas D."/>
            <person name="Sun H."/>
            <person name="Yadav J.S."/>
            <person name="Pangilinan J."/>
            <person name="Larsson K.H."/>
            <person name="Matsuura K."/>
            <person name="Barry K."/>
            <person name="Labutti K."/>
            <person name="Kuo R."/>
            <person name="Ohm R.A."/>
            <person name="Bhattacharya S.S."/>
            <person name="Shirouzu T."/>
            <person name="Yoshinaga Y."/>
            <person name="Martin F.M."/>
            <person name="Grigoriev I.V."/>
            <person name="Hibbett D.S."/>
        </authorList>
    </citation>
    <scope>NUCLEOTIDE SEQUENCE [LARGE SCALE GENOMIC DNA]</scope>
    <source>
        <strain evidence="3 4">HHB10207 ss-3</strain>
    </source>
</reference>
<evidence type="ECO:0008006" key="5">
    <source>
        <dbReference type="Google" id="ProtNLM"/>
    </source>
</evidence>